<keyword evidence="1" id="KW-0732">Signal</keyword>
<dbReference type="EMBL" id="QJTD01000002">
    <property type="protein sequence ID" value="PYE81492.1"/>
    <property type="molecule type" value="Genomic_DNA"/>
</dbReference>
<feature type="signal peptide" evidence="1">
    <location>
        <begin position="1"/>
        <end position="23"/>
    </location>
</feature>
<dbReference type="PANTHER" id="PTHR24273:SF32">
    <property type="entry name" value="HYALIN"/>
    <property type="match status" value="1"/>
</dbReference>
<evidence type="ECO:0000313" key="4">
    <source>
        <dbReference type="Proteomes" id="UP000248054"/>
    </source>
</evidence>
<name>A0A2V4WWX0_9FLAO</name>
<feature type="domain" description="HYR-like" evidence="2">
    <location>
        <begin position="460"/>
        <end position="515"/>
    </location>
</feature>
<dbReference type="InterPro" id="IPR013783">
    <property type="entry name" value="Ig-like_fold"/>
</dbReference>
<keyword evidence="4" id="KW-1185">Reference proteome</keyword>
<dbReference type="AlphaFoldDB" id="A0A2V4WWX0"/>
<protein>
    <recommendedName>
        <fullName evidence="2">HYR-like domain-containing protein</fullName>
    </recommendedName>
</protein>
<evidence type="ECO:0000256" key="1">
    <source>
        <dbReference type="SAM" id="SignalP"/>
    </source>
</evidence>
<feature type="non-terminal residue" evidence="3">
    <location>
        <position position="653"/>
    </location>
</feature>
<dbReference type="Proteomes" id="UP000248054">
    <property type="component" value="Unassembled WGS sequence"/>
</dbReference>
<comment type="caution">
    <text evidence="3">The sequence shown here is derived from an EMBL/GenBank/DDBJ whole genome shotgun (WGS) entry which is preliminary data.</text>
</comment>
<gene>
    <name evidence="3" type="ORF">DFQ11_10265</name>
</gene>
<dbReference type="PANTHER" id="PTHR24273">
    <property type="entry name" value="FI04643P-RELATED"/>
    <property type="match status" value="1"/>
</dbReference>
<organism evidence="3 4">
    <name type="scientific">Winogradskyella epiphytica</name>
    <dbReference type="NCBI Taxonomy" id="262005"/>
    <lineage>
        <taxon>Bacteria</taxon>
        <taxon>Pseudomonadati</taxon>
        <taxon>Bacteroidota</taxon>
        <taxon>Flavobacteriia</taxon>
        <taxon>Flavobacteriales</taxon>
        <taxon>Flavobacteriaceae</taxon>
        <taxon>Winogradskyella</taxon>
    </lineage>
</organism>
<accession>A0A2V4WWX0</accession>
<evidence type="ECO:0000259" key="2">
    <source>
        <dbReference type="Pfam" id="PF23237"/>
    </source>
</evidence>
<proteinExistence type="predicted"/>
<evidence type="ECO:0000313" key="3">
    <source>
        <dbReference type="EMBL" id="PYE81492.1"/>
    </source>
</evidence>
<sequence>MIKKITISMLLTATALISFSAFLKLDEEIIKDNNLNRLYSLNTNTDSEWNSIKSSHSILVNDVADAIANAQCKDITVYLDLTGNATIGFEDINDGSTESGDITYSISPNSFDCSNIGDNTVTLTVTYDVGSDSCEATVTVVDNTAPTPDVATLPDVTAQCEVTTLTPPTATDNCSGTINGTTTDPLTYNTQGTYTINWTYDDGNGNTSTQAQTVIVDDTIAPVPDVAALPNVTGECSATVTAPTAIDTCSGTITGTTTDPLTYNTQGTFTINWTYDDGNGNTSTQSQTVIVDDTSAPVPDVAILPNVTGECSATVTAPTATDNCSGTITATTTDPLTYNTQGAYTINWTYDDGNGNTSTQPQTVIVDDTSAPVPDVATLPDVTDECDASVTAPTATDTCSGTIIGTTTDPLTYNTQGSYTINWIYDDGNGNTSTQTQTVIVDDTSAPVPDVAALPNVTGECSATVTAPTATDTCSGTITATTTDPLTYNTQGTYTIHWTYDDGNGNTSTQSQTVIVDDTSAPVPDVAALPNVTGECSATVTAPTATDNCSGTINGTTTDPLTYNTQGTYTINWTYDDGNGNTSTQAQTVIVDDTIAPVPDVATLPDVTGECDASVTAPTAIDTCSGTITGTTTDPLTYNTQGTFTINWTYDDG</sequence>
<dbReference type="Gene3D" id="2.60.40.10">
    <property type="entry name" value="Immunoglobulins"/>
    <property type="match status" value="6"/>
</dbReference>
<reference evidence="3 4" key="1">
    <citation type="submission" date="2018-06" db="EMBL/GenBank/DDBJ databases">
        <title>Genomic Encyclopedia of Type Strains, Phase III (KMG-III): the genomes of soil and plant-associated and newly described type strains.</title>
        <authorList>
            <person name="Whitman W."/>
        </authorList>
    </citation>
    <scope>NUCLEOTIDE SEQUENCE [LARGE SCALE GENOMIC DNA]</scope>
    <source>
        <strain evidence="3 4">CECT 7945</strain>
    </source>
</reference>
<feature type="chain" id="PRO_5016139243" description="HYR-like domain-containing protein" evidence="1">
    <location>
        <begin position="24"/>
        <end position="653"/>
    </location>
</feature>
<dbReference type="Pfam" id="PF23237">
    <property type="entry name" value="HYR_4C"/>
    <property type="match status" value="1"/>
</dbReference>
<dbReference type="InterPro" id="IPR057078">
    <property type="entry name" value="HYR-4C"/>
</dbReference>